<feature type="domain" description="GerMN" evidence="3">
    <location>
        <begin position="285"/>
        <end position="380"/>
    </location>
</feature>
<reference evidence="4 5" key="1">
    <citation type="submission" date="2020-08" db="EMBL/GenBank/DDBJ databases">
        <title>Genomic Encyclopedia of Type Strains, Phase IV (KMG-IV): sequencing the most valuable type-strain genomes for metagenomic binning, comparative biology and taxonomic classification.</title>
        <authorList>
            <person name="Goeker M."/>
        </authorList>
    </citation>
    <scope>NUCLEOTIDE SEQUENCE [LARGE SCALE GENOMIC DNA]</scope>
    <source>
        <strain evidence="4 5">DSM 15895</strain>
    </source>
</reference>
<evidence type="ECO:0000256" key="2">
    <source>
        <dbReference type="SAM" id="Phobius"/>
    </source>
</evidence>
<dbReference type="Proteomes" id="UP000525923">
    <property type="component" value="Unassembled WGS sequence"/>
</dbReference>
<sequence>MPNNRWDDDHIENLLRDFPTIRDDRTKEEVYSRLDKKAAVKKQPKRWLPLLVAALAFITIGFLVASILNQNGIDSAFTLNEQNAESTADEAQEASTQEAESADSAKEESSGSSGSDGQEPAASEESATTYQDDNPQSARTAVYEEELEGFTLFTIGLTENAMVIPVGFLIPDAQIASDFGNTAPNSVELYNKYASQIDEKAIGFNEYHPYLGQLSMEGRTVKHLLPADHQYDLASASYEVYIASLQETFTDADEILIQNEDGTPAEFDQIGPMEPVKPAVENVAYYAHTTDGGETYLVPGYNMPHATAKEAVEALKSSPSDLHQNTIPETIDYTVTETDTSVTIEFTAEFDFGSLEEAEGARMLESLALTAKAFDKTVQLENTKQQEWSGLDLSRPLPEPVAPNGAAWKVK</sequence>
<dbReference type="EMBL" id="JACHHE010000001">
    <property type="protein sequence ID" value="MBB5178710.1"/>
    <property type="molecule type" value="Genomic_DNA"/>
</dbReference>
<dbReference type="Pfam" id="PF10646">
    <property type="entry name" value="Germane"/>
    <property type="match status" value="1"/>
</dbReference>
<feature type="region of interest" description="Disordered" evidence="1">
    <location>
        <begin position="84"/>
        <end position="138"/>
    </location>
</feature>
<evidence type="ECO:0000313" key="4">
    <source>
        <dbReference type="EMBL" id="MBB5178710.1"/>
    </source>
</evidence>
<keyword evidence="2" id="KW-0812">Transmembrane</keyword>
<feature type="compositionally biased region" description="Polar residues" evidence="1">
    <location>
        <begin position="125"/>
        <end position="138"/>
    </location>
</feature>
<feature type="compositionally biased region" description="Low complexity" evidence="1">
    <location>
        <begin position="110"/>
        <end position="119"/>
    </location>
</feature>
<name>A0A7W8CNJ8_9BACL</name>
<evidence type="ECO:0000256" key="1">
    <source>
        <dbReference type="SAM" id="MobiDB-lite"/>
    </source>
</evidence>
<evidence type="ECO:0000259" key="3">
    <source>
        <dbReference type="Pfam" id="PF10646"/>
    </source>
</evidence>
<accession>A0A7W8CNJ8</accession>
<evidence type="ECO:0000313" key="5">
    <source>
        <dbReference type="Proteomes" id="UP000525923"/>
    </source>
</evidence>
<proteinExistence type="predicted"/>
<organism evidence="4 5">
    <name type="scientific">Planococcus koreensis</name>
    <dbReference type="NCBI Taxonomy" id="112331"/>
    <lineage>
        <taxon>Bacteria</taxon>
        <taxon>Bacillati</taxon>
        <taxon>Bacillota</taxon>
        <taxon>Bacilli</taxon>
        <taxon>Bacillales</taxon>
        <taxon>Caryophanaceae</taxon>
        <taxon>Planococcus</taxon>
    </lineage>
</organism>
<feature type="region of interest" description="Disordered" evidence="1">
    <location>
        <begin position="385"/>
        <end position="411"/>
    </location>
</feature>
<dbReference type="RefSeq" id="WP_183736392.1">
    <property type="nucleotide sequence ID" value="NZ_JACHHE010000001.1"/>
</dbReference>
<dbReference type="AlphaFoldDB" id="A0A7W8CNJ8"/>
<comment type="caution">
    <text evidence="4">The sequence shown here is derived from an EMBL/GenBank/DDBJ whole genome shotgun (WGS) entry which is preliminary data.</text>
</comment>
<keyword evidence="5" id="KW-1185">Reference proteome</keyword>
<protein>
    <recommendedName>
        <fullName evidence="3">GerMN domain-containing protein</fullName>
    </recommendedName>
</protein>
<keyword evidence="2" id="KW-0472">Membrane</keyword>
<gene>
    <name evidence="4" type="ORF">HNQ44_000132</name>
</gene>
<keyword evidence="2" id="KW-1133">Transmembrane helix</keyword>
<dbReference type="InterPro" id="IPR019606">
    <property type="entry name" value="GerMN"/>
</dbReference>
<feature type="transmembrane region" description="Helical" evidence="2">
    <location>
        <begin position="47"/>
        <end position="68"/>
    </location>
</feature>